<evidence type="ECO:0000256" key="4">
    <source>
        <dbReference type="ARBA" id="ARBA00022729"/>
    </source>
</evidence>
<dbReference type="EMBL" id="JAVREQ010000043">
    <property type="protein sequence ID" value="MDT0382578.1"/>
    <property type="molecule type" value="Genomic_DNA"/>
</dbReference>
<comment type="caution">
    <text evidence="6">The sequence shown here is derived from an EMBL/GenBank/DDBJ whole genome shotgun (WGS) entry which is preliminary data.</text>
</comment>
<dbReference type="InterPro" id="IPR006127">
    <property type="entry name" value="ZnuA-like"/>
</dbReference>
<dbReference type="InterPro" id="IPR050492">
    <property type="entry name" value="Bact_metal-bind_prot9"/>
</dbReference>
<evidence type="ECO:0000256" key="2">
    <source>
        <dbReference type="ARBA" id="ARBA00022448"/>
    </source>
</evidence>
<evidence type="ECO:0000256" key="3">
    <source>
        <dbReference type="ARBA" id="ARBA00022723"/>
    </source>
</evidence>
<evidence type="ECO:0000256" key="1">
    <source>
        <dbReference type="ARBA" id="ARBA00004196"/>
    </source>
</evidence>
<sequence length="319" mass="34562">MTLATAIALNGCGPEPPAEDSPPADDALQVVATTTQIADFVRAVGGDKVTVTQLLKPNASPHEYEPTPAAIDAIGRSTLMFKNGVGLEGEWLDKIIRASGFDGETVDTSRGVPLLEGEYDRHHGHEDEEEHHAHEGHGEHLRDPHIWHNPQNAKLMSENIGRALIEADPGHKAHYRDGYTAYGSRLDALDKGIERRFDAIPEKERKFVTTHDAFGYYVERYNLTFVGAVIPDFSDQAELSGAQLDALVGKIKDADVRVVFGESSLPPKAAQSIAREAGVQVVAGENALYSDALGQKGSPGETYLKAMEFNTDTIVEALS</sequence>
<dbReference type="Gene3D" id="3.40.50.1980">
    <property type="entry name" value="Nitrogenase molybdenum iron protein domain"/>
    <property type="match status" value="2"/>
</dbReference>
<keyword evidence="7" id="KW-1185">Reference proteome</keyword>
<dbReference type="PRINTS" id="PR00690">
    <property type="entry name" value="ADHESNFAMILY"/>
</dbReference>
<dbReference type="SUPFAM" id="SSF53807">
    <property type="entry name" value="Helical backbone' metal receptor"/>
    <property type="match status" value="1"/>
</dbReference>
<evidence type="ECO:0000313" key="7">
    <source>
        <dbReference type="Proteomes" id="UP001183414"/>
    </source>
</evidence>
<dbReference type="Pfam" id="PF01297">
    <property type="entry name" value="ZnuA"/>
    <property type="match status" value="1"/>
</dbReference>
<keyword evidence="3" id="KW-0479">Metal-binding</keyword>
<dbReference type="PANTHER" id="PTHR42953:SF1">
    <property type="entry name" value="METAL-BINDING PROTEIN HI_0362-RELATED"/>
    <property type="match status" value="1"/>
</dbReference>
<reference evidence="7" key="1">
    <citation type="submission" date="2023-07" db="EMBL/GenBank/DDBJ databases">
        <title>30 novel species of actinomycetes from the DSMZ collection.</title>
        <authorList>
            <person name="Nouioui I."/>
        </authorList>
    </citation>
    <scope>NUCLEOTIDE SEQUENCE [LARGE SCALE GENOMIC DNA]</scope>
    <source>
        <strain evidence="7">DSM 42041</strain>
    </source>
</reference>
<dbReference type="PRINTS" id="PR00691">
    <property type="entry name" value="ADHESINB"/>
</dbReference>
<dbReference type="InterPro" id="IPR006129">
    <property type="entry name" value="AdhesinB"/>
</dbReference>
<gene>
    <name evidence="6" type="ORF">RM572_27860</name>
</gene>
<name>A0ABU2P3U8_9ACTN</name>
<dbReference type="Proteomes" id="UP001183414">
    <property type="component" value="Unassembled WGS sequence"/>
</dbReference>
<proteinExistence type="inferred from homology"/>
<evidence type="ECO:0000256" key="5">
    <source>
        <dbReference type="RuleBase" id="RU003512"/>
    </source>
</evidence>
<protein>
    <submittedName>
        <fullName evidence="6">Metal ABC transporter substrate-binding protein</fullName>
    </submittedName>
</protein>
<accession>A0ABU2P3U8</accession>
<comment type="subcellular location">
    <subcellularLocation>
        <location evidence="1">Cell envelope</location>
    </subcellularLocation>
</comment>
<evidence type="ECO:0000313" key="6">
    <source>
        <dbReference type="EMBL" id="MDT0382578.1"/>
    </source>
</evidence>
<organism evidence="6 7">
    <name type="scientific">Streptomyces hazeniae</name>
    <dbReference type="NCBI Taxonomy" id="3075538"/>
    <lineage>
        <taxon>Bacteria</taxon>
        <taxon>Bacillati</taxon>
        <taxon>Actinomycetota</taxon>
        <taxon>Actinomycetes</taxon>
        <taxon>Kitasatosporales</taxon>
        <taxon>Streptomycetaceae</taxon>
        <taxon>Streptomyces</taxon>
    </lineage>
</organism>
<keyword evidence="2 5" id="KW-0813">Transport</keyword>
<comment type="similarity">
    <text evidence="5">Belongs to the bacterial solute-binding protein 9 family.</text>
</comment>
<dbReference type="PANTHER" id="PTHR42953">
    <property type="entry name" value="HIGH-AFFINITY ZINC UPTAKE SYSTEM PROTEIN ZNUA-RELATED"/>
    <property type="match status" value="1"/>
</dbReference>
<keyword evidence="4" id="KW-0732">Signal</keyword>
<dbReference type="InterPro" id="IPR006128">
    <property type="entry name" value="Lipoprotein_PsaA-like"/>
</dbReference>
<dbReference type="RefSeq" id="WP_311676156.1">
    <property type="nucleotide sequence ID" value="NZ_JAVREQ010000043.1"/>
</dbReference>